<keyword evidence="3" id="KW-1185">Reference proteome</keyword>
<feature type="non-terminal residue" evidence="2">
    <location>
        <position position="1"/>
    </location>
</feature>
<evidence type="ECO:0000313" key="2">
    <source>
        <dbReference type="EMBL" id="MEQ2175871.1"/>
    </source>
</evidence>
<reference evidence="2 3" key="1">
    <citation type="submission" date="2021-06" db="EMBL/GenBank/DDBJ databases">
        <authorList>
            <person name="Palmer J.M."/>
        </authorList>
    </citation>
    <scope>NUCLEOTIDE SEQUENCE [LARGE SCALE GENOMIC DNA]</scope>
    <source>
        <strain evidence="2 3">GA_2019</strain>
        <tissue evidence="2">Muscle</tissue>
    </source>
</reference>
<feature type="region of interest" description="Disordered" evidence="1">
    <location>
        <begin position="29"/>
        <end position="51"/>
    </location>
</feature>
<feature type="compositionally biased region" description="Polar residues" evidence="1">
    <location>
        <begin position="29"/>
        <end position="39"/>
    </location>
</feature>
<gene>
    <name evidence="2" type="ORF">GOODEAATRI_022138</name>
</gene>
<sequence>HSVGVLHISEADTRSALLKRSALKRIQARSRTSSSCTPQSANSTLSTGSSSKQEKFMEESYLASDSVLVYYFNEFLRLPSFSEALVYNQESGLFEVVNGAAQLVSKRITTALKLNKNLLVSGDLAGFSSMPPPDNHYSVCVFGSNEEPVPVEQQSQLSECGAALKDGTDYLPLLDRGEAVLGSGTPN</sequence>
<dbReference type="EMBL" id="JAHRIO010052207">
    <property type="protein sequence ID" value="MEQ2175871.1"/>
    <property type="molecule type" value="Genomic_DNA"/>
</dbReference>
<comment type="caution">
    <text evidence="2">The sequence shown here is derived from an EMBL/GenBank/DDBJ whole genome shotgun (WGS) entry which is preliminary data.</text>
</comment>
<protein>
    <submittedName>
        <fullName evidence="2">Uncharacterized protein</fullName>
    </submittedName>
</protein>
<dbReference type="PANTHER" id="PTHR46583">
    <property type="entry name" value="REGULATOR OF G-PROTEIN SIGNALING 22"/>
    <property type="match status" value="1"/>
</dbReference>
<proteinExistence type="predicted"/>
<accession>A0ABV0NY28</accession>
<evidence type="ECO:0000313" key="3">
    <source>
        <dbReference type="Proteomes" id="UP001476798"/>
    </source>
</evidence>
<evidence type="ECO:0000256" key="1">
    <source>
        <dbReference type="SAM" id="MobiDB-lite"/>
    </source>
</evidence>
<dbReference type="Proteomes" id="UP001476798">
    <property type="component" value="Unassembled WGS sequence"/>
</dbReference>
<name>A0ABV0NY28_9TELE</name>
<dbReference type="PANTHER" id="PTHR46583:SF1">
    <property type="entry name" value="REGULATOR OF G-PROTEIN SIGNALING 22"/>
    <property type="match status" value="1"/>
</dbReference>
<feature type="compositionally biased region" description="Low complexity" evidence="1">
    <location>
        <begin position="40"/>
        <end position="51"/>
    </location>
</feature>
<organism evidence="2 3">
    <name type="scientific">Goodea atripinnis</name>
    <dbReference type="NCBI Taxonomy" id="208336"/>
    <lineage>
        <taxon>Eukaryota</taxon>
        <taxon>Metazoa</taxon>
        <taxon>Chordata</taxon>
        <taxon>Craniata</taxon>
        <taxon>Vertebrata</taxon>
        <taxon>Euteleostomi</taxon>
        <taxon>Actinopterygii</taxon>
        <taxon>Neopterygii</taxon>
        <taxon>Teleostei</taxon>
        <taxon>Neoteleostei</taxon>
        <taxon>Acanthomorphata</taxon>
        <taxon>Ovalentaria</taxon>
        <taxon>Atherinomorphae</taxon>
        <taxon>Cyprinodontiformes</taxon>
        <taxon>Goodeidae</taxon>
        <taxon>Goodea</taxon>
    </lineage>
</organism>
<dbReference type="InterPro" id="IPR042651">
    <property type="entry name" value="Rgs22"/>
</dbReference>